<organism evidence="2 3">
    <name type="scientific">Solanum tuberosum</name>
    <name type="common">Potato</name>
    <dbReference type="NCBI Taxonomy" id="4113"/>
    <lineage>
        <taxon>Eukaryota</taxon>
        <taxon>Viridiplantae</taxon>
        <taxon>Streptophyta</taxon>
        <taxon>Embryophyta</taxon>
        <taxon>Tracheophyta</taxon>
        <taxon>Spermatophyta</taxon>
        <taxon>Magnoliopsida</taxon>
        <taxon>eudicotyledons</taxon>
        <taxon>Gunneridae</taxon>
        <taxon>Pentapetalae</taxon>
        <taxon>asterids</taxon>
        <taxon>lamiids</taxon>
        <taxon>Solanales</taxon>
        <taxon>Solanaceae</taxon>
        <taxon>Solanoideae</taxon>
        <taxon>Solaneae</taxon>
        <taxon>Solanum</taxon>
    </lineage>
</organism>
<feature type="compositionally biased region" description="Pro residues" evidence="1">
    <location>
        <begin position="115"/>
        <end position="124"/>
    </location>
</feature>
<name>A0ABQ7UCP0_SOLTU</name>
<protein>
    <submittedName>
        <fullName evidence="2">Uncharacterized protein</fullName>
    </submittedName>
</protein>
<sequence length="138" mass="15394">MKKKWKFHGVKGIKIITSSDVAAAVFFYCSALSFPSPPPPHPTYSLPATSTTPPLSRNPYPLLTPPPPPNYSPPFNSNYHFNFSQSSYGTRSVIYQNQYPPYYHSHSNNRWGRYRPPPPPPPPVVGSAVCGLSKCEED</sequence>
<evidence type="ECO:0000256" key="1">
    <source>
        <dbReference type="SAM" id="MobiDB-lite"/>
    </source>
</evidence>
<reference evidence="2 3" key="1">
    <citation type="journal article" date="2021" name="bioRxiv">
        <title>Chromosome-scale and haplotype-resolved genome assembly of a tetraploid potato cultivar.</title>
        <authorList>
            <person name="Sun H."/>
            <person name="Jiao W.-B."/>
            <person name="Krause K."/>
            <person name="Campoy J.A."/>
            <person name="Goel M."/>
            <person name="Folz-Donahue K."/>
            <person name="Kukat C."/>
            <person name="Huettel B."/>
            <person name="Schneeberger K."/>
        </authorList>
    </citation>
    <scope>NUCLEOTIDE SEQUENCE [LARGE SCALE GENOMIC DNA]</scope>
    <source>
        <strain evidence="2">SolTubOtavaFocal</strain>
        <tissue evidence="2">Leaves</tissue>
    </source>
</reference>
<comment type="caution">
    <text evidence="2">The sequence shown here is derived from an EMBL/GenBank/DDBJ whole genome shotgun (WGS) entry which is preliminary data.</text>
</comment>
<evidence type="ECO:0000313" key="2">
    <source>
        <dbReference type="EMBL" id="KAH0744017.1"/>
    </source>
</evidence>
<keyword evidence="3" id="KW-1185">Reference proteome</keyword>
<accession>A0ABQ7UCP0</accession>
<evidence type="ECO:0000313" key="3">
    <source>
        <dbReference type="Proteomes" id="UP000826656"/>
    </source>
</evidence>
<feature type="region of interest" description="Disordered" evidence="1">
    <location>
        <begin position="42"/>
        <end position="67"/>
    </location>
</feature>
<dbReference type="EMBL" id="JAIVGD010000023">
    <property type="protein sequence ID" value="KAH0744017.1"/>
    <property type="molecule type" value="Genomic_DNA"/>
</dbReference>
<proteinExistence type="predicted"/>
<gene>
    <name evidence="2" type="ORF">KY290_032010</name>
</gene>
<feature type="region of interest" description="Disordered" evidence="1">
    <location>
        <begin position="110"/>
        <end position="130"/>
    </location>
</feature>
<dbReference type="Proteomes" id="UP000826656">
    <property type="component" value="Unassembled WGS sequence"/>
</dbReference>